<dbReference type="Pfam" id="PF12001">
    <property type="entry name" value="DUF3496"/>
    <property type="match status" value="1"/>
</dbReference>
<feature type="compositionally biased region" description="Low complexity" evidence="3">
    <location>
        <begin position="676"/>
        <end position="688"/>
    </location>
</feature>
<feature type="region of interest" description="Disordered" evidence="3">
    <location>
        <begin position="1"/>
        <end position="87"/>
    </location>
</feature>
<feature type="compositionally biased region" description="Polar residues" evidence="3">
    <location>
        <begin position="635"/>
        <end position="654"/>
    </location>
</feature>
<accession>G1N9F4</accession>
<evidence type="ECO:0008006" key="8">
    <source>
        <dbReference type="Google" id="ProtNLM"/>
    </source>
</evidence>
<evidence type="ECO:0000256" key="3">
    <source>
        <dbReference type="SAM" id="MobiDB-lite"/>
    </source>
</evidence>
<evidence type="ECO:0000313" key="6">
    <source>
        <dbReference type="Ensembl" id="ENSMGAP00000009033.3"/>
    </source>
</evidence>
<dbReference type="InParanoid" id="G1N9F4"/>
<sequence length="1832" mass="212705">MEEEQRDTEMTVLKKGIPQPLSNSGDLQEEKLSFSDGLKSSSNSWSAAGSLKLENQRPSSVTDDEDAEEEQYKEVDNKLHEARKQESENLCLDRCEENLRTAFSSSTKEESPKWEEEEEQEKEDTGGKLRTVVFDGVKNSVCSNNHQVHNEEDAANERSFSEKCSDLQLKVSAVLEMNEKSSKKERQKSDLQEELSVGDVDNIEGECSELIFHVSSAEKEVVKDAIENCGRQDKYVLETTNLIENPAYEKQTDKAEISHQEVLAENEESHSTDKQLSLKPWEERYERMWVEKEKRELKTNFKNITAELKLLFGEINESEETSSLVAEVSEDVFNEELKSFRVSSCVTESNNKLESRGEFGDKKLNVDLKQPKVETVAQSLGVLPDRNNLNASVENTWSTDEEDCTNYTDNTKVPLARGEEMEENESGISRNVEGSPEYSMRHCLKTNILDDISNILPKIRPISTNDESTLGFMREKKFSKDVCLSDSVSRDCLIKNKEIGETEIENLFPHDQQPCGMLKRNLDEELKQDVERFKSKVEKEKRKQEHFKMQAVEKEEDLDKLNTPAGSITNQPVKEKLALRKNEKKIEDEKMMEEKRTRTFSSEERPKLIGMPPKGKSVLNAKGMKKNENKRQSTKQKANQEIQVMDDSTCSETSQVEERPATKTGSEKNKVSIQMDVTDLDLTQSSDTTTEDADLPTSTYKEAMLLLEQLSVDHTDSAILLKIQNILLEYEQRIDCEKNRYAALWREVRKLESEKEESQITAEETEDLKSILAHQEMELKSDIQSLKFSLKQEEQKRLRAEMQYEKIREQLRRKEDQYCREAEEKQQLELCARNLEMELITLRKLMKQIEEERDETQRQLSQEKSARALQEGILNSHLWRQKELEEETRKTIGKNSEESDINDREKDLLHKNQLLQEEIAMLRLELDQVKLRHQEDEGKYLEENESLKEKNDDLQKELKLNEEALTQTVFQYNGQLNLLKTESAMLTSKLEQTKESKDRLETEIESFRSRLNAAVQDLERHQSLKSDVERTFQRERDEWCRLQDKLHHELSDVQETNKSLSQQLSKMESKANRLENELHQLKQTLREKTLLLEMTQKDLNQAQCQAKESDHARQLEKDQVSKFMIKQESMQERLAQLQSENLLLRQQLEDLQNKGIIKEKVVNDVQDRFNDIFNKLRADTEKQVYLVEERNKELNTKCTDLREQVFKYETDKVEREGLVRQLQQELADALKKQSMSEASLEVTTRYRSDLEEDKLRLQKELDRVKTKLQESEEQRIQSEHCVHDLKTVLDNKEKEVSVSSQKLQDLLLATSGTNTTIKQLEEHVQRLEIENARLEATTKQQTNRIEALQKDLQASASVHNRLEDLIAGLRIAQTAAEEYQHQQMQKQNMLTVTSKESRSMWEEELKSKALLEDRLAQLDREKAELLEQYEAERKKVKKLVELKQPLEARLDQEMKRNVELQKECHRCKRLLNRAVKKLRMHEARERESQFNFQGEMKNRYSEMVNEVGKLRTKVAELSQQLELESKKCIQLETQNQDLREELSVLRGNHEKLEKSKSQLKEEVANLRHHLEANMVNHSQIEQYKKEMEERAGQEIRQKLQEVNLFLQTQAASQDRLEQIRANHHASLRNQLKHRIKDLECELDRIKNTQQDNIFQKESTQAEVEKYKEKYLEEVKIRRSLGNKLERANERLAEANAKLLQERHRNKSLIASSIVTGGLSASPVLYSTELGHLGNNLALNRSLSLGGSFVGTAGNALSARNKVEAYMAKIRKELDEKITKELEQANAELEAGSAGASPMASTDGSSKNLNVDQDPLCRAIQEYRDVLAKNYLI</sequence>
<reference evidence="6 7" key="1">
    <citation type="journal article" date="2010" name="PLoS Biol.">
        <title>Multi-platform next-generation sequencing of the domestic turkey (Meleagris gallopavo): genome assembly and analysis.</title>
        <authorList>
            <person name="Dalloul R.A."/>
            <person name="Long J.A."/>
            <person name="Zimin A.V."/>
            <person name="Aslam L."/>
            <person name="Beal K."/>
            <person name="Blomberg L.A."/>
            <person name="Bouffard P."/>
            <person name="Burt D.W."/>
            <person name="Crasta O."/>
            <person name="Crooijmans R.P."/>
            <person name="Cooper K."/>
            <person name="Coulombe R.A."/>
            <person name="De S."/>
            <person name="Delany M.E."/>
            <person name="Dodgson J.B."/>
            <person name="Dong J.J."/>
            <person name="Evans C."/>
            <person name="Frederickson K.M."/>
            <person name="Flicek P."/>
            <person name="Florea L."/>
            <person name="Folkerts O."/>
            <person name="Groenen M.A."/>
            <person name="Harkins T.T."/>
            <person name="Herrero J."/>
            <person name="Hoffmann S."/>
            <person name="Megens H.J."/>
            <person name="Jiang A."/>
            <person name="de Jong P."/>
            <person name="Kaiser P."/>
            <person name="Kim H."/>
            <person name="Kim K.W."/>
            <person name="Kim S."/>
            <person name="Langenberger D."/>
            <person name="Lee M.K."/>
            <person name="Lee T."/>
            <person name="Mane S."/>
            <person name="Marcais G."/>
            <person name="Marz M."/>
            <person name="McElroy A.P."/>
            <person name="Modise T."/>
            <person name="Nefedov M."/>
            <person name="Notredame C."/>
            <person name="Paton I.R."/>
            <person name="Payne W.S."/>
            <person name="Pertea G."/>
            <person name="Prickett D."/>
            <person name="Puiu D."/>
            <person name="Qioa D."/>
            <person name="Raineri E."/>
            <person name="Ruffier M."/>
            <person name="Salzberg S.L."/>
            <person name="Schatz M.C."/>
            <person name="Scheuring C."/>
            <person name="Schmidt C.J."/>
            <person name="Schroeder S."/>
            <person name="Searle S.M."/>
            <person name="Smith E.J."/>
            <person name="Smith J."/>
            <person name="Sonstegard T.S."/>
            <person name="Stadler P.F."/>
            <person name="Tafer H."/>
            <person name="Tu Z.J."/>
            <person name="Van Tassell C.P."/>
            <person name="Vilella A.J."/>
            <person name="Williams K.P."/>
            <person name="Yorke J.A."/>
            <person name="Zhang L."/>
            <person name="Zhang H.B."/>
            <person name="Zhang X."/>
            <person name="Zhang Y."/>
            <person name="Reed K.M."/>
        </authorList>
    </citation>
    <scope>NUCLEOTIDE SEQUENCE [LARGE SCALE GENOMIC DNA]</scope>
</reference>
<feature type="coiled-coil region" evidence="2">
    <location>
        <begin position="1317"/>
        <end position="1351"/>
    </location>
</feature>
<dbReference type="Bgee" id="ENSMGAG00000008756">
    <property type="expression patterns" value="Expressed in brain and 18 other cell types or tissues"/>
</dbReference>
<protein>
    <recommendedName>
        <fullName evidence="8">Ankyrin repeat domain 26</fullName>
    </recommendedName>
</protein>
<feature type="coiled-coil region" evidence="2">
    <location>
        <begin position="1677"/>
        <end position="1704"/>
    </location>
</feature>
<evidence type="ECO:0000256" key="2">
    <source>
        <dbReference type="SAM" id="Coils"/>
    </source>
</evidence>
<dbReference type="PANTHER" id="PTHR24147:SF53">
    <property type="entry name" value="ANKYRIN REPEAT DOMAIN 26"/>
    <property type="match status" value="1"/>
</dbReference>
<dbReference type="HOGENOM" id="CLU_001111_4_0_1"/>
<dbReference type="InterPro" id="IPR021885">
    <property type="entry name" value="DUF3496"/>
</dbReference>
<reference evidence="6" key="3">
    <citation type="submission" date="2025-09" db="UniProtKB">
        <authorList>
            <consortium name="Ensembl"/>
        </authorList>
    </citation>
    <scope>IDENTIFICATION</scope>
</reference>
<dbReference type="Pfam" id="PF14915">
    <property type="entry name" value="CCDC144C"/>
    <property type="match status" value="1"/>
</dbReference>
<evidence type="ECO:0000259" key="4">
    <source>
        <dbReference type="Pfam" id="PF12001"/>
    </source>
</evidence>
<reference evidence="6" key="2">
    <citation type="submission" date="2025-08" db="UniProtKB">
        <authorList>
            <consortium name="Ensembl"/>
        </authorList>
    </citation>
    <scope>IDENTIFICATION</scope>
</reference>
<dbReference type="GeneTree" id="ENSGT00940000163982"/>
<feature type="coiled-coil region" evidence="2">
    <location>
        <begin position="748"/>
        <end position="866"/>
    </location>
</feature>
<feature type="compositionally biased region" description="Basic and acidic residues" evidence="3">
    <location>
        <begin position="656"/>
        <end position="670"/>
    </location>
</feature>
<feature type="compositionally biased region" description="Basic and acidic residues" evidence="3">
    <location>
        <begin position="591"/>
        <end position="607"/>
    </location>
</feature>
<feature type="domain" description="DUF3496" evidence="4">
    <location>
        <begin position="1628"/>
        <end position="1742"/>
    </location>
</feature>
<evidence type="ECO:0000256" key="1">
    <source>
        <dbReference type="ARBA" id="ARBA00023054"/>
    </source>
</evidence>
<feature type="domain" description="CCDC144C-like coiled-coil" evidence="5">
    <location>
        <begin position="788"/>
        <end position="1267"/>
    </location>
</feature>
<keyword evidence="7" id="KW-1185">Reference proteome</keyword>
<feature type="coiled-coil region" evidence="2">
    <location>
        <begin position="1500"/>
        <end position="1569"/>
    </location>
</feature>
<feature type="compositionally biased region" description="Low complexity" evidence="3">
    <location>
        <begin position="37"/>
        <end position="52"/>
    </location>
</feature>
<feature type="coiled-coil region" evidence="2">
    <location>
        <begin position="1408"/>
        <end position="1463"/>
    </location>
</feature>
<dbReference type="Proteomes" id="UP000001645">
    <property type="component" value="Chromosome 1"/>
</dbReference>
<evidence type="ECO:0000313" key="7">
    <source>
        <dbReference type="Proteomes" id="UP000001645"/>
    </source>
</evidence>
<dbReference type="InterPro" id="IPR039497">
    <property type="entry name" value="CC144C-like_CC_dom"/>
</dbReference>
<proteinExistence type="predicted"/>
<gene>
    <name evidence="6" type="primary">LOC100544585</name>
</gene>
<feature type="region of interest" description="Disordered" evidence="3">
    <location>
        <begin position="101"/>
        <end position="130"/>
    </location>
</feature>
<dbReference type="Ensembl" id="ENSMGAT00000009846.3">
    <property type="protein sequence ID" value="ENSMGAP00000009033.3"/>
    <property type="gene ID" value="ENSMGAG00000008756.3"/>
</dbReference>
<feature type="coiled-coil region" evidence="2">
    <location>
        <begin position="1247"/>
        <end position="1274"/>
    </location>
</feature>
<dbReference type="PANTHER" id="PTHR24147">
    <property type="entry name" value="ANKYRIN REPEAT DOMAIN 36-RELATED"/>
    <property type="match status" value="1"/>
</dbReference>
<feature type="region of interest" description="Disordered" evidence="3">
    <location>
        <begin position="591"/>
        <end position="694"/>
    </location>
</feature>
<organism evidence="6 7">
    <name type="scientific">Meleagris gallopavo</name>
    <name type="common">Wild turkey</name>
    <dbReference type="NCBI Taxonomy" id="9103"/>
    <lineage>
        <taxon>Eukaryota</taxon>
        <taxon>Metazoa</taxon>
        <taxon>Chordata</taxon>
        <taxon>Craniata</taxon>
        <taxon>Vertebrata</taxon>
        <taxon>Euteleostomi</taxon>
        <taxon>Archelosauria</taxon>
        <taxon>Archosauria</taxon>
        <taxon>Dinosauria</taxon>
        <taxon>Saurischia</taxon>
        <taxon>Theropoda</taxon>
        <taxon>Coelurosauria</taxon>
        <taxon>Aves</taxon>
        <taxon>Neognathae</taxon>
        <taxon>Galloanserae</taxon>
        <taxon>Galliformes</taxon>
        <taxon>Phasianidae</taxon>
        <taxon>Meleagridinae</taxon>
        <taxon>Meleagris</taxon>
    </lineage>
</organism>
<dbReference type="InterPro" id="IPR050657">
    <property type="entry name" value="Ankyrin_repeat_domain"/>
</dbReference>
<feature type="compositionally biased region" description="Basic and acidic residues" evidence="3">
    <location>
        <begin position="70"/>
        <end position="87"/>
    </location>
</feature>
<evidence type="ECO:0000259" key="5">
    <source>
        <dbReference type="Pfam" id="PF14915"/>
    </source>
</evidence>
<name>G1N9F4_MELGA</name>
<feature type="coiled-coil region" evidence="2">
    <location>
        <begin position="905"/>
        <end position="1154"/>
    </location>
</feature>
<keyword evidence="1 2" id="KW-0175">Coiled coil</keyword>